<accession>E0URS9</accession>
<dbReference type="HOGENOM" id="CLU_120783_0_0_7"/>
<protein>
    <recommendedName>
        <fullName evidence="3">DUF4365 domain-containing protein</fullName>
    </recommendedName>
</protein>
<name>E0URS9_SULAO</name>
<reference evidence="2" key="1">
    <citation type="journal article" date="2010" name="Stand. Genomic Sci.">
        <title>Complete genome sequence of Sulfurimonas autotrophica type strain (OK10).</title>
        <authorList>
            <person name="Sikorski J."/>
            <person name="Munk C."/>
            <person name="Lapidus A."/>
            <person name="Djao O."/>
            <person name="Lucas S."/>
            <person name="Glavina Del Rio T."/>
            <person name="Nolan M."/>
            <person name="Tice H."/>
            <person name="Han C."/>
            <person name="Cheng J."/>
            <person name="Tapia R."/>
            <person name="Goodwin L."/>
            <person name="Pitluck S."/>
            <person name="Liolios K."/>
            <person name="Ivanova N."/>
            <person name="Mavromatis K."/>
            <person name="Mikhailova N."/>
            <person name="Pati A."/>
            <person name="Sims D."/>
            <person name="Meincke L."/>
            <person name="Brettin T."/>
            <person name="Detter J."/>
            <person name="Chen A."/>
            <person name="Palaniappan K."/>
            <person name="Land M."/>
            <person name="Hauser L."/>
            <person name="Chang Y."/>
            <person name="Jeffries C."/>
            <person name="Rohde M."/>
            <person name="Lang E."/>
            <person name="Spring S."/>
            <person name="Goker M."/>
            <person name="Woyke T."/>
            <person name="Bristow J."/>
            <person name="Eisen J."/>
            <person name="Markowitz V."/>
            <person name="Hugenholtz P."/>
            <person name="Kyrpides N."/>
            <person name="Klenk H."/>
        </authorList>
    </citation>
    <scope>NUCLEOTIDE SEQUENCE [LARGE SCALE GENOMIC DNA]</scope>
    <source>
        <strain evidence="2">ATCC BAA-671 / DSM 16294 / JCM 11897 / OK10</strain>
    </source>
</reference>
<dbReference type="KEGG" id="sua:Saut_2050"/>
<evidence type="ECO:0008006" key="3">
    <source>
        <dbReference type="Google" id="ProtNLM"/>
    </source>
</evidence>
<dbReference type="AlphaFoldDB" id="E0URS9"/>
<gene>
    <name evidence="1" type="ordered locus">Saut_2050</name>
</gene>
<dbReference type="EMBL" id="CP002205">
    <property type="protein sequence ID" value="ADN10093.1"/>
    <property type="molecule type" value="Genomic_DNA"/>
</dbReference>
<sequence>MRYNWKSLNKQQVGAFSEYFVKMEFTMYGFQVYSTEVDDRGIDFVTRFENNSFLTIQVKSIRKSGYVFMQKDKFKLSSDLYLVLAILDEHQAPKIYIIPSTEWKTPNELFVDRDYEGKQSKPEYGLNLSKKNMHILNQYEFTKMVPILQKV</sequence>
<dbReference type="InterPro" id="IPR011856">
    <property type="entry name" value="tRNA_endonuc-like_dom_sf"/>
</dbReference>
<keyword evidence="2" id="KW-1185">Reference proteome</keyword>
<organism evidence="1 2">
    <name type="scientific">Sulfurimonas autotrophica (strain ATCC BAA-671 / DSM 16294 / JCM 11897 / OK10)</name>
    <dbReference type="NCBI Taxonomy" id="563040"/>
    <lineage>
        <taxon>Bacteria</taxon>
        <taxon>Pseudomonadati</taxon>
        <taxon>Campylobacterota</taxon>
        <taxon>Epsilonproteobacteria</taxon>
        <taxon>Campylobacterales</taxon>
        <taxon>Sulfurimonadaceae</taxon>
        <taxon>Sulfurimonas</taxon>
    </lineage>
</organism>
<dbReference type="Proteomes" id="UP000007803">
    <property type="component" value="Chromosome"/>
</dbReference>
<evidence type="ECO:0000313" key="2">
    <source>
        <dbReference type="Proteomes" id="UP000007803"/>
    </source>
</evidence>
<dbReference type="Gene3D" id="3.40.1350.10">
    <property type="match status" value="1"/>
</dbReference>
<dbReference type="RefSeq" id="WP_013327846.1">
    <property type="nucleotide sequence ID" value="NC_014506.1"/>
</dbReference>
<dbReference type="eggNOG" id="ENOG5032RXJ">
    <property type="taxonomic scope" value="Bacteria"/>
</dbReference>
<evidence type="ECO:0000313" key="1">
    <source>
        <dbReference type="EMBL" id="ADN10093.1"/>
    </source>
</evidence>
<dbReference type="GO" id="GO:0003676">
    <property type="term" value="F:nucleic acid binding"/>
    <property type="evidence" value="ECO:0007669"/>
    <property type="project" value="InterPro"/>
</dbReference>
<proteinExistence type="predicted"/>